<dbReference type="Pfam" id="PF02470">
    <property type="entry name" value="MlaD"/>
    <property type="match status" value="1"/>
</dbReference>
<evidence type="ECO:0000259" key="2">
    <source>
        <dbReference type="Pfam" id="PF11887"/>
    </source>
</evidence>
<feature type="domain" description="Mammalian cell entry C-terminal" evidence="2">
    <location>
        <begin position="119"/>
        <end position="300"/>
    </location>
</feature>
<evidence type="ECO:0000259" key="1">
    <source>
        <dbReference type="Pfam" id="PF02470"/>
    </source>
</evidence>
<dbReference type="InterPro" id="IPR052336">
    <property type="entry name" value="MlaD_Phospholipid_Transporter"/>
</dbReference>
<dbReference type="InterPro" id="IPR005693">
    <property type="entry name" value="Mce"/>
</dbReference>
<protein>
    <submittedName>
        <fullName evidence="3">MCE family protein</fullName>
    </submittedName>
</protein>
<dbReference type="EMBL" id="CP079105">
    <property type="protein sequence ID" value="QXQ13510.1"/>
    <property type="molecule type" value="Genomic_DNA"/>
</dbReference>
<feature type="domain" description="Mce/MlaD" evidence="1">
    <location>
        <begin position="39"/>
        <end position="112"/>
    </location>
</feature>
<proteinExistence type="predicted"/>
<dbReference type="RefSeq" id="WP_066474191.1">
    <property type="nucleotide sequence ID" value="NZ_CBCRUZ010000007.1"/>
</dbReference>
<dbReference type="InterPro" id="IPR003399">
    <property type="entry name" value="Mce/MlaD"/>
</dbReference>
<reference evidence="3" key="1">
    <citation type="submission" date="2021-07" db="EMBL/GenBank/DDBJ databases">
        <title>Candidatus Kaistella beijingensis sp. nov. isolated from a municipal wastewater treatment plant is involved in sludge foaming.</title>
        <authorList>
            <person name="Song Y."/>
            <person name="Liu S.-J."/>
        </authorList>
    </citation>
    <scope>NUCLEOTIDE SEQUENCE</scope>
    <source>
        <strain evidence="3">DSM 43998</strain>
    </source>
</reference>
<dbReference type="Pfam" id="PF11887">
    <property type="entry name" value="Mce4_CUP1"/>
    <property type="match status" value="1"/>
</dbReference>
<gene>
    <name evidence="3" type="ORF">KV203_17075</name>
</gene>
<organism evidence="3 4">
    <name type="scientific">Skermania pinensis</name>
    <dbReference type="NCBI Taxonomy" id="39122"/>
    <lineage>
        <taxon>Bacteria</taxon>
        <taxon>Bacillati</taxon>
        <taxon>Actinomycetota</taxon>
        <taxon>Actinomycetes</taxon>
        <taxon>Mycobacteriales</taxon>
        <taxon>Gordoniaceae</taxon>
        <taxon>Skermania</taxon>
    </lineage>
</organism>
<accession>A0ABX8S6N4</accession>
<evidence type="ECO:0000313" key="4">
    <source>
        <dbReference type="Proteomes" id="UP000887023"/>
    </source>
</evidence>
<name>A0ABX8S6N4_9ACTN</name>
<dbReference type="InterPro" id="IPR024516">
    <property type="entry name" value="Mce_C"/>
</dbReference>
<dbReference type="Proteomes" id="UP000887023">
    <property type="component" value="Chromosome"/>
</dbReference>
<evidence type="ECO:0000313" key="3">
    <source>
        <dbReference type="EMBL" id="QXQ13510.1"/>
    </source>
</evidence>
<keyword evidence="4" id="KW-1185">Reference proteome</keyword>
<dbReference type="NCBIfam" id="TIGR00996">
    <property type="entry name" value="Mtu_fam_mce"/>
    <property type="match status" value="1"/>
</dbReference>
<dbReference type="PANTHER" id="PTHR33371">
    <property type="entry name" value="INTERMEMBRANE PHOSPHOLIPID TRANSPORT SYSTEM BINDING PROTEIN MLAD-RELATED"/>
    <property type="match status" value="1"/>
</dbReference>
<sequence length="428" mass="45146">MSARLARPSRRALAVVAAVVVAALVATAGYQLYQRTSYHRYTAYFSSGVGLYQGDDVRVLGVDVGKVDRIEPQPGQVKVTMSVRSEVDVPADARAVIIASSLVSARFVQLAPAYTGGPTMADGAEIPLNRTAVPVEWDDIKSELARLATSLGPVGDDKQGSFGRLVDVAANNLDGNGTNLRNTVRELSQVLQTFADGRSDLFGTIRNLQAFTEALSNSNDQIVQFGGRLASVSQVLADSSDQLGRSLDDLDVAIADLQRFLETNRGVLGESVQRLGAATAVLAEKRPQLERVLHLAPTALQNFYQIYKPAMGSLTGVAIVPNFRNPVNFVCGSVRSLQDDDSDRSADLCAQMLAPALNSLLMNYPPLLTNPVGGIGAFPDQLEYSPAELSSRAQPAAPVAAAPVAAATPGPPTVVPDLGALLLPGGGR</sequence>
<dbReference type="PANTHER" id="PTHR33371:SF4">
    <property type="entry name" value="INTERMEMBRANE PHOSPHOLIPID TRANSPORT SYSTEM BINDING PROTEIN MLAD"/>
    <property type="match status" value="1"/>
</dbReference>